<dbReference type="Proteomes" id="UP000076727">
    <property type="component" value="Unassembled WGS sequence"/>
</dbReference>
<keyword evidence="2" id="KW-1185">Reference proteome</keyword>
<dbReference type="AlphaFoldDB" id="A0A165SQ36"/>
<gene>
    <name evidence="1" type="ORF">DAEQUDRAFT_31073</name>
</gene>
<protein>
    <submittedName>
        <fullName evidence="1">Uncharacterized protein</fullName>
    </submittedName>
</protein>
<reference evidence="1 2" key="1">
    <citation type="journal article" date="2016" name="Mol. Biol. Evol.">
        <title>Comparative Genomics of Early-Diverging Mushroom-Forming Fungi Provides Insights into the Origins of Lignocellulose Decay Capabilities.</title>
        <authorList>
            <person name="Nagy L.G."/>
            <person name="Riley R."/>
            <person name="Tritt A."/>
            <person name="Adam C."/>
            <person name="Daum C."/>
            <person name="Floudas D."/>
            <person name="Sun H."/>
            <person name="Yadav J.S."/>
            <person name="Pangilinan J."/>
            <person name="Larsson K.H."/>
            <person name="Matsuura K."/>
            <person name="Barry K."/>
            <person name="Labutti K."/>
            <person name="Kuo R."/>
            <person name="Ohm R.A."/>
            <person name="Bhattacharya S.S."/>
            <person name="Shirouzu T."/>
            <person name="Yoshinaga Y."/>
            <person name="Martin F.M."/>
            <person name="Grigoriev I.V."/>
            <person name="Hibbett D.S."/>
        </authorList>
    </citation>
    <scope>NUCLEOTIDE SEQUENCE [LARGE SCALE GENOMIC DNA]</scope>
    <source>
        <strain evidence="1 2">L-15889</strain>
    </source>
</reference>
<evidence type="ECO:0000313" key="2">
    <source>
        <dbReference type="Proteomes" id="UP000076727"/>
    </source>
</evidence>
<name>A0A165SQ36_9APHY</name>
<evidence type="ECO:0000313" key="1">
    <source>
        <dbReference type="EMBL" id="KZT72323.1"/>
    </source>
</evidence>
<accession>A0A165SQ36</accession>
<sequence length="137" mass="15117">MGYLPEELPQNRRTRAVGHPCAYCVSLLWATTGAACQLLLFALGCGDDSGPRWTIRPWSLRVPTCASGSRCRPSVPSRTGLPGQLIGIPSILVLYSNSGLYGREYFWPYQAVHRFSHADLCCKKPMQALYLSSRPGD</sequence>
<proteinExistence type="predicted"/>
<dbReference type="EMBL" id="KV429041">
    <property type="protein sequence ID" value="KZT72323.1"/>
    <property type="molecule type" value="Genomic_DNA"/>
</dbReference>
<organism evidence="1 2">
    <name type="scientific">Daedalea quercina L-15889</name>
    <dbReference type="NCBI Taxonomy" id="1314783"/>
    <lineage>
        <taxon>Eukaryota</taxon>
        <taxon>Fungi</taxon>
        <taxon>Dikarya</taxon>
        <taxon>Basidiomycota</taxon>
        <taxon>Agaricomycotina</taxon>
        <taxon>Agaricomycetes</taxon>
        <taxon>Polyporales</taxon>
        <taxon>Fomitopsis</taxon>
    </lineage>
</organism>